<keyword evidence="1" id="KW-0614">Plasmid</keyword>
<keyword evidence="2" id="KW-1185">Reference proteome</keyword>
<organism evidence="1 2">
    <name type="scientific">Cronobacter turicensis (strain DSM 18703 / CCUG 55852 / LMG 23827 / z3032)</name>
    <dbReference type="NCBI Taxonomy" id="693216"/>
    <lineage>
        <taxon>Bacteria</taxon>
        <taxon>Pseudomonadati</taxon>
        <taxon>Pseudomonadota</taxon>
        <taxon>Gammaproteobacteria</taxon>
        <taxon>Enterobacterales</taxon>
        <taxon>Enterobacteriaceae</taxon>
        <taxon>Cronobacter</taxon>
    </lineage>
</organism>
<accession>C9Y5M3</accession>
<name>C9Y5M3_CROTZ</name>
<reference evidence="1 2" key="1">
    <citation type="journal article" date="2010" name="J. Bacteriol.">
        <title>Complete Genome Sequence of Cronobacter turicensis LMG 23827, a foodborne pathogen causing deaths in neonates.</title>
        <authorList>
            <person name="Stephan R."/>
            <person name="Lehner A."/>
            <person name="Tischler P."/>
            <person name="Rattei T."/>
        </authorList>
    </citation>
    <scope>NUCLEOTIDE SEQUENCE [LARGE SCALE GENOMIC DNA]</scope>
    <source>
        <strain evidence="2">DSM 18703 / CCUG 55852 / LMG 23827 / z3032</strain>
        <plasmid evidence="1 2">pCTU1</plasmid>
    </source>
</reference>
<dbReference type="Proteomes" id="UP000002069">
    <property type="component" value="Plasmid pCTU1"/>
</dbReference>
<dbReference type="KEGG" id="ctu:Ctu_1p01310"/>
<dbReference type="HOGENOM" id="CLU_1440164_0_0_6"/>
<reference evidence="2" key="2">
    <citation type="journal article" date="2011" name="J. Bacteriol.">
        <title>Complete genome sequence of Cronobacter turicensis LMG 23827, a food-borne pathogen causing deaths in neonates.</title>
        <authorList>
            <person name="Stephan R."/>
            <person name="Lehner A."/>
            <person name="Tischler P."/>
            <person name="Rattei T."/>
        </authorList>
    </citation>
    <scope>NUCLEOTIDE SEQUENCE [LARGE SCALE GENOMIC DNA]</scope>
    <source>
        <strain evidence="2">DSM 18703 / CCUG 55852 / LMG 23827 / z3032</strain>
    </source>
</reference>
<gene>
    <name evidence="1" type="ordered locus">Ctu_1p01310</name>
</gene>
<protein>
    <submittedName>
        <fullName evidence="1">Uncharacterized protein</fullName>
    </submittedName>
</protein>
<evidence type="ECO:0000313" key="2">
    <source>
        <dbReference type="Proteomes" id="UP000002069"/>
    </source>
</evidence>
<dbReference type="EMBL" id="FN543094">
    <property type="protein sequence ID" value="CBA34668.1"/>
    <property type="molecule type" value="Genomic_DNA"/>
</dbReference>
<geneLocation type="plasmid" evidence="1 2">
    <name>pCTU1</name>
</geneLocation>
<sequence>MNNIVINMDDELGYDAILKKNNNSIVVRALKGLNIDELDMFTLMLQRAEVTASGIKCVYIKLSTSTGDYYHSTGNEFNVGDKYIWLAGDCSDFENSTVKIMLVFDGGINLNFHESDVIVESINFNNFIKPEDIDKFNKAQDSFISLKSRRIEDFGFNNIKSALLEFDKSIKYFDYSETGNTAIRNYKF</sequence>
<proteinExistence type="predicted"/>
<dbReference type="AlphaFoldDB" id="C9Y5M3"/>
<evidence type="ECO:0000313" key="1">
    <source>
        <dbReference type="EMBL" id="CBA34668.1"/>
    </source>
</evidence>